<sequence length="273" mass="32371">MVKYVAVQISFNEIQKIVDHIEENFDREITADEIEHLSQYSYRNFQRIFFKIFKETISGFQKRLRLEKSYKKLIYTADKISDIAWEVGYFNIQSFSKAFKKQYHISPAEARSQKQEIFKEFLDSDAIDLQYEIKYKDAVSVYCLFIKAKDYNNQEIDDLWTTIEQENGDSFPAYGIIRDQPLITNRSHCRYGAAILNTAPGASGFQQTEIFGGKYIRFTHYGSFENILETYRAFYRFWLTKPELLLDNSDVIEEHMQSEKGEMMTHIYFPLHL</sequence>
<gene>
    <name evidence="5" type="ORF">SAMN05421594_4706</name>
</gene>
<dbReference type="PANTHER" id="PTHR40055">
    <property type="entry name" value="TRANSCRIPTIONAL REGULATOR YGIV-RELATED"/>
    <property type="match status" value="1"/>
</dbReference>
<dbReference type="Pfam" id="PF06445">
    <property type="entry name" value="GyrI-like"/>
    <property type="match status" value="1"/>
</dbReference>
<evidence type="ECO:0000256" key="2">
    <source>
        <dbReference type="ARBA" id="ARBA00023125"/>
    </source>
</evidence>
<dbReference type="InterPro" id="IPR050908">
    <property type="entry name" value="SmbC-like"/>
</dbReference>
<dbReference type="GO" id="GO:0043565">
    <property type="term" value="F:sequence-specific DNA binding"/>
    <property type="evidence" value="ECO:0007669"/>
    <property type="project" value="InterPro"/>
</dbReference>
<dbReference type="Gene3D" id="3.20.80.10">
    <property type="entry name" value="Regulatory factor, effector binding domain"/>
    <property type="match status" value="1"/>
</dbReference>
<dbReference type="Gene3D" id="1.10.10.60">
    <property type="entry name" value="Homeodomain-like"/>
    <property type="match status" value="2"/>
</dbReference>
<dbReference type="InterPro" id="IPR011256">
    <property type="entry name" value="Reg_factor_effector_dom_sf"/>
</dbReference>
<reference evidence="6" key="1">
    <citation type="submission" date="2016-10" db="EMBL/GenBank/DDBJ databases">
        <authorList>
            <person name="Varghese N."/>
            <person name="Submissions S."/>
        </authorList>
    </citation>
    <scope>NUCLEOTIDE SEQUENCE [LARGE SCALE GENOMIC DNA]</scope>
    <source>
        <strain evidence="6">DSM 25575</strain>
    </source>
</reference>
<dbReference type="PRINTS" id="PR00032">
    <property type="entry name" value="HTHARAC"/>
</dbReference>
<dbReference type="SUPFAM" id="SSF46689">
    <property type="entry name" value="Homeodomain-like"/>
    <property type="match status" value="2"/>
</dbReference>
<evidence type="ECO:0000313" key="5">
    <source>
        <dbReference type="EMBL" id="SFN91901.1"/>
    </source>
</evidence>
<feature type="domain" description="HTH araC/xylS-type" evidence="4">
    <location>
        <begin position="15"/>
        <end position="113"/>
    </location>
</feature>
<evidence type="ECO:0000256" key="1">
    <source>
        <dbReference type="ARBA" id="ARBA00023015"/>
    </source>
</evidence>
<dbReference type="InterPro" id="IPR010499">
    <property type="entry name" value="AraC_E-bd"/>
</dbReference>
<dbReference type="SMART" id="SM00342">
    <property type="entry name" value="HTH_ARAC"/>
    <property type="match status" value="1"/>
</dbReference>
<organism evidence="5 6">
    <name type="scientific">Chryseobacterium oleae</name>
    <dbReference type="NCBI Taxonomy" id="491207"/>
    <lineage>
        <taxon>Bacteria</taxon>
        <taxon>Pseudomonadati</taxon>
        <taxon>Bacteroidota</taxon>
        <taxon>Flavobacteriia</taxon>
        <taxon>Flavobacteriales</taxon>
        <taxon>Weeksellaceae</taxon>
        <taxon>Chryseobacterium group</taxon>
        <taxon>Chryseobacterium</taxon>
    </lineage>
</organism>
<keyword evidence="6" id="KW-1185">Reference proteome</keyword>
<keyword evidence="2" id="KW-0238">DNA-binding</keyword>
<dbReference type="Pfam" id="PF12833">
    <property type="entry name" value="HTH_18"/>
    <property type="match status" value="1"/>
</dbReference>
<dbReference type="GO" id="GO:0003700">
    <property type="term" value="F:DNA-binding transcription factor activity"/>
    <property type="evidence" value="ECO:0007669"/>
    <property type="project" value="InterPro"/>
</dbReference>
<dbReference type="InterPro" id="IPR029442">
    <property type="entry name" value="GyrI-like"/>
</dbReference>
<dbReference type="EMBL" id="FOVD01000011">
    <property type="protein sequence ID" value="SFN91901.1"/>
    <property type="molecule type" value="Genomic_DNA"/>
</dbReference>
<keyword evidence="1" id="KW-0805">Transcription regulation</keyword>
<dbReference type="SUPFAM" id="SSF55136">
    <property type="entry name" value="Probable bacterial effector-binding domain"/>
    <property type="match status" value="1"/>
</dbReference>
<dbReference type="AlphaFoldDB" id="A0A1I5CZ27"/>
<protein>
    <submittedName>
        <fullName evidence="5">Transcriptional regulator, AraC family</fullName>
    </submittedName>
</protein>
<evidence type="ECO:0000256" key="3">
    <source>
        <dbReference type="ARBA" id="ARBA00023163"/>
    </source>
</evidence>
<dbReference type="PANTHER" id="PTHR40055:SF1">
    <property type="entry name" value="TRANSCRIPTIONAL REGULATOR YGIV-RELATED"/>
    <property type="match status" value="1"/>
</dbReference>
<name>A0A1I5CZ27_CHROL</name>
<accession>A0A1I5CZ27</accession>
<dbReference type="InterPro" id="IPR020449">
    <property type="entry name" value="Tscrpt_reg_AraC-type_HTH"/>
</dbReference>
<dbReference type="Proteomes" id="UP000198769">
    <property type="component" value="Unassembled WGS sequence"/>
</dbReference>
<keyword evidence="3" id="KW-0804">Transcription</keyword>
<dbReference type="InterPro" id="IPR018060">
    <property type="entry name" value="HTH_AraC"/>
</dbReference>
<dbReference type="SMART" id="SM00871">
    <property type="entry name" value="AraC_E_bind"/>
    <property type="match status" value="1"/>
</dbReference>
<evidence type="ECO:0000259" key="4">
    <source>
        <dbReference type="PROSITE" id="PS01124"/>
    </source>
</evidence>
<dbReference type="InterPro" id="IPR009057">
    <property type="entry name" value="Homeodomain-like_sf"/>
</dbReference>
<proteinExistence type="predicted"/>
<dbReference type="PROSITE" id="PS01124">
    <property type="entry name" value="HTH_ARAC_FAMILY_2"/>
    <property type="match status" value="1"/>
</dbReference>
<evidence type="ECO:0000313" key="6">
    <source>
        <dbReference type="Proteomes" id="UP000198769"/>
    </source>
</evidence>